<organism evidence="1 2">
    <name type="scientific">Candidatus Aquitaenariimonas noxiae</name>
    <dbReference type="NCBI Taxonomy" id="1974741"/>
    <lineage>
        <taxon>Bacteria</taxon>
        <taxon>Pseudomonadati</taxon>
        <taxon>Candidatus Omnitrophota</taxon>
        <taxon>Candidatus Aquitaenariimonas</taxon>
    </lineage>
</organism>
<dbReference type="Proteomes" id="UP000230052">
    <property type="component" value="Unassembled WGS sequence"/>
</dbReference>
<gene>
    <name evidence="1" type="ORF">COS99_01440</name>
</gene>
<dbReference type="AlphaFoldDB" id="A0A2J0L272"/>
<evidence type="ECO:0008006" key="3">
    <source>
        <dbReference type="Google" id="ProtNLM"/>
    </source>
</evidence>
<evidence type="ECO:0000313" key="2">
    <source>
        <dbReference type="Proteomes" id="UP000230052"/>
    </source>
</evidence>
<reference evidence="1 2" key="1">
    <citation type="submission" date="2017-09" db="EMBL/GenBank/DDBJ databases">
        <title>Depth-based differentiation of microbial function through sediment-hosted aquifers and enrichment of novel symbionts in the deep terrestrial subsurface.</title>
        <authorList>
            <person name="Probst A.J."/>
            <person name="Ladd B."/>
            <person name="Jarett J.K."/>
            <person name="Geller-Mcgrath D.E."/>
            <person name="Sieber C.M."/>
            <person name="Emerson J.B."/>
            <person name="Anantharaman K."/>
            <person name="Thomas B.C."/>
            <person name="Malmstrom R."/>
            <person name="Stieglmeier M."/>
            <person name="Klingl A."/>
            <person name="Woyke T."/>
            <person name="Ryan C.M."/>
            <person name="Banfield J.F."/>
        </authorList>
    </citation>
    <scope>NUCLEOTIDE SEQUENCE [LARGE SCALE GENOMIC DNA]</scope>
    <source>
        <strain evidence="1">CG07_land_8_20_14_0_80_42_15</strain>
    </source>
</reference>
<evidence type="ECO:0000313" key="1">
    <source>
        <dbReference type="EMBL" id="PIU42193.1"/>
    </source>
</evidence>
<protein>
    <recommendedName>
        <fullName evidence="3">DUF3568 domain-containing protein</fullName>
    </recommendedName>
</protein>
<comment type="caution">
    <text evidence="1">The sequence shown here is derived from an EMBL/GenBank/DDBJ whole genome shotgun (WGS) entry which is preliminary data.</text>
</comment>
<dbReference type="EMBL" id="PEWV01000015">
    <property type="protein sequence ID" value="PIU42193.1"/>
    <property type="molecule type" value="Genomic_DNA"/>
</dbReference>
<name>A0A2J0L272_9BACT</name>
<proteinExistence type="predicted"/>
<accession>A0A2J0L272</accession>
<sequence>MRLFYIIAVIVLTFPVSGCGMLIDWTREGAGYPAMELMSARKDALKQSFDISYDQGFERALNTLDQMKATVYAKNKKERYIVAMKIKGCIDTTEVGIFFSEESPNKLSVEIFSKSPKAKNIVSIKIFSELAEGK</sequence>